<proteinExistence type="predicted"/>
<dbReference type="Gene3D" id="1.25.40.990">
    <property type="match status" value="1"/>
</dbReference>
<comment type="caution">
    <text evidence="3">The sequence shown here is derived from an EMBL/GenBank/DDBJ whole genome shotgun (WGS) entry which is preliminary data.</text>
</comment>
<gene>
    <name evidence="3" type="ORF">EHS24_007492</name>
</gene>
<dbReference type="Proteomes" id="UP000279236">
    <property type="component" value="Unassembled WGS sequence"/>
</dbReference>
<dbReference type="RefSeq" id="XP_028476744.1">
    <property type="nucleotide sequence ID" value="XM_028622851.1"/>
</dbReference>
<dbReference type="PANTHER" id="PTHR12436:SF3">
    <property type="entry name" value="GERMINAL-CENTER ASSOCIATED NUCLEAR PROTEIN"/>
    <property type="match status" value="1"/>
</dbReference>
<dbReference type="Pfam" id="PF03399">
    <property type="entry name" value="SAC3_GANP"/>
    <property type="match status" value="1"/>
</dbReference>
<dbReference type="GO" id="GO:0006406">
    <property type="term" value="P:mRNA export from nucleus"/>
    <property type="evidence" value="ECO:0007669"/>
    <property type="project" value="TreeGrafter"/>
</dbReference>
<evidence type="ECO:0000256" key="1">
    <source>
        <dbReference type="SAM" id="MobiDB-lite"/>
    </source>
</evidence>
<feature type="compositionally biased region" description="Low complexity" evidence="1">
    <location>
        <begin position="635"/>
        <end position="648"/>
    </location>
</feature>
<reference evidence="3 4" key="1">
    <citation type="submission" date="2018-11" db="EMBL/GenBank/DDBJ databases">
        <title>Genome sequence of Apiotrichum porosum DSM 27194.</title>
        <authorList>
            <person name="Aliyu H."/>
            <person name="Gorte O."/>
            <person name="Ochsenreither K."/>
        </authorList>
    </citation>
    <scope>NUCLEOTIDE SEQUENCE [LARGE SCALE GENOMIC DNA]</scope>
    <source>
        <strain evidence="3 4">DSM 27194</strain>
    </source>
</reference>
<dbReference type="InterPro" id="IPR005062">
    <property type="entry name" value="SAC3/GANP/THP3_conserved"/>
</dbReference>
<feature type="region of interest" description="Disordered" evidence="1">
    <location>
        <begin position="1364"/>
        <end position="1408"/>
    </location>
</feature>
<evidence type="ECO:0000313" key="3">
    <source>
        <dbReference type="EMBL" id="RSH82512.1"/>
    </source>
</evidence>
<feature type="region of interest" description="Disordered" evidence="1">
    <location>
        <begin position="576"/>
        <end position="771"/>
    </location>
</feature>
<evidence type="ECO:0000313" key="4">
    <source>
        <dbReference type="Proteomes" id="UP000279236"/>
    </source>
</evidence>
<feature type="compositionally biased region" description="Low complexity" evidence="1">
    <location>
        <begin position="714"/>
        <end position="726"/>
    </location>
</feature>
<evidence type="ECO:0000259" key="2">
    <source>
        <dbReference type="Pfam" id="PF03399"/>
    </source>
</evidence>
<dbReference type="EMBL" id="RSCE01000005">
    <property type="protein sequence ID" value="RSH82512.1"/>
    <property type="molecule type" value="Genomic_DNA"/>
</dbReference>
<dbReference type="OrthoDB" id="264795at2759"/>
<protein>
    <recommendedName>
        <fullName evidence="2">SAC3/GANP/THP3 conserved domain-containing protein</fullName>
    </recommendedName>
</protein>
<keyword evidence="4" id="KW-1185">Reference proteome</keyword>
<accession>A0A427XUJ9</accession>
<dbReference type="GO" id="GO:0070390">
    <property type="term" value="C:transcription export complex 2"/>
    <property type="evidence" value="ECO:0007669"/>
    <property type="project" value="TreeGrafter"/>
</dbReference>
<dbReference type="InterPro" id="IPR045107">
    <property type="entry name" value="SAC3/GANP/THP3"/>
</dbReference>
<name>A0A427XUJ9_9TREE</name>
<dbReference type="PRINTS" id="PR01217">
    <property type="entry name" value="PRICHEXTENSN"/>
</dbReference>
<feature type="compositionally biased region" description="Polar residues" evidence="1">
    <location>
        <begin position="580"/>
        <end position="594"/>
    </location>
</feature>
<organism evidence="3 4">
    <name type="scientific">Apiotrichum porosum</name>
    <dbReference type="NCBI Taxonomy" id="105984"/>
    <lineage>
        <taxon>Eukaryota</taxon>
        <taxon>Fungi</taxon>
        <taxon>Dikarya</taxon>
        <taxon>Basidiomycota</taxon>
        <taxon>Agaricomycotina</taxon>
        <taxon>Tremellomycetes</taxon>
        <taxon>Trichosporonales</taxon>
        <taxon>Trichosporonaceae</taxon>
        <taxon>Apiotrichum</taxon>
    </lineage>
</organism>
<feature type="domain" description="SAC3/GANP/THP3 conserved" evidence="2">
    <location>
        <begin position="76"/>
        <end position="369"/>
    </location>
</feature>
<feature type="compositionally biased region" description="Pro residues" evidence="1">
    <location>
        <begin position="727"/>
        <end position="742"/>
    </location>
</feature>
<sequence>MSALAADPDGDDSLQKQARLAARAARFNNVLPGNRYKELEQLRSKERKAFLEQGLITSGKTQLDAAIDMRGSCEGMCSEYEMEFREFTKEIHPFEATPQRRMDHSKAVAAYTRSDAGAGHGEAAILPSDLRTPAALTRSLDYLINQIMPLQPPPNPNAVNPPAPTARRALGYTAGYIRDRTRAIRKEFAIQSSWGHDEAISCFERIARWHILCLRELQEETGSNTDMHIDSAELGRAFTSLRQHYNDRREELRVDMPCPNEPEFRAYMLIYDLNNKSVSIPISELPSVILNHPLVQLAFQIRQAAQRNFDSQKEGSKLNAELGANLITRFVRLLKQGKVPYLLSCLVEIRLREMRRSAIRALTRTYPKFKQGQGPTRQNENGEVVERRMILMAMLNGLLGAEEQEDEETAWDDVFPTSKNPNDESVDIVERFGIEVYKDHTGPVGALINHGSRYNDNKDAPFTRRWKFISQKKGTSSYSDVVNGRAGVAVDGGAATAAVTTTSTWQPPPKVTPPVQRAPVVPVVSAPTVTSTNGAAAGAFAKGGAFTGGSAFAAPSGSSTGAFSNGSAFSKGSAFANGSAAPTTQGPSAFSQPTKTPPAVGAFAFNNKGGSAFAPSGGFTPPAVEQPKPTPPATPSVTISAPPSTTPVATPPAIPSFFGKKEAPAPSTTPKAPPPSVFPSFSKVQPPPAAKVPTLFDDTATARPSKRKTVVSTPSISAPNPSFFPSAAPPTGPTAAPPPAQASPPTFSAPTFAPRPSPLAQPVKKAVVKPPTKPEIPKIKISRDVMRLLPSQLRDRLVEQVVANMVQDRMPMLEKINHERVLAHEYVEERKTRQEVLQRAAPVICQTMLNDYIAVLAKEMYEREKRIRARVKDAALHWRRWAARRLREREQFIAKRERNFAMLSGQGLSRSMASFDSKLLDVSRRQSVASLGSVSMSRAPSALSSSSAMGSTMPEVEIVLELHQAENARLRLFEKTSFLHDIARHVAPLIQPSEEDPEPLWETILLTAEHSGTPANAQARQWLASKFIPKAEELHSDGVDFIASTADVHGDLPGSVDTGLFVFEAPLETFNSRSMEFNADDANDRLAAASGRLQQGARYHSALLLLTWQDESFDELVERLQIQDAVAEFEHVDLVCIDGMEDLDDRFARAVRALVPREPRKKHVVLPMVNVVYQLEQPWTDYVLLVANILAQFPSNGKLIATVVTETLTALSAVRESIQAEIDDLPVSHLSTYDATPLPPLDIQATDIPGVVTALSEYLSLPIFGGVDDIALAVGPLRLGAVNGTPLPILPVLHALSNVVFSQLERQTLKLDQWFVPPHHGHATGQLASRMCQTMFKAFHAASNRVAAARSSAQAQAEARLKQEQQAKLALAKRTPLPPSPPKASQRNKGTKRSIDETGSPASKSAKTARLLHMLAEVKSTMNQLDAGMSVEWQRVE</sequence>
<dbReference type="PANTHER" id="PTHR12436">
    <property type="entry name" value="80 KDA MCM3-ASSOCIATED PROTEIN"/>
    <property type="match status" value="1"/>
</dbReference>
<dbReference type="STRING" id="105984.A0A427XUJ9"/>
<dbReference type="GeneID" id="39592035"/>
<dbReference type="GO" id="GO:0005737">
    <property type="term" value="C:cytoplasm"/>
    <property type="evidence" value="ECO:0007669"/>
    <property type="project" value="TreeGrafter"/>
</dbReference>